<evidence type="ECO:0000313" key="2">
    <source>
        <dbReference type="EMBL" id="KAJ3784763.1"/>
    </source>
</evidence>
<keyword evidence="3" id="KW-1185">Reference proteome</keyword>
<sequence>MITVADMIMAIQSSLALGRGWKVSVNQRYPVIARAVNNIIPDGSDTYLSFSEKGRLHRSKTIVTYQHFFTPTQLAILNDENKLSTSLNKDVAEVFPKPPRARKETQASESITGAMIANFTKSDLDQSILFAGLMAHARETQRKNLWRLRKDNKKPKSTRGAERYGLSDEGAQSSTMGLNAKISKWRLSREEDDMDTASNVAGPSNLHTDSSTA</sequence>
<evidence type="ECO:0000313" key="3">
    <source>
        <dbReference type="Proteomes" id="UP001163798"/>
    </source>
</evidence>
<protein>
    <submittedName>
        <fullName evidence="2">Uncharacterized protein</fullName>
    </submittedName>
</protein>
<feature type="region of interest" description="Disordered" evidence="1">
    <location>
        <begin position="148"/>
        <end position="213"/>
    </location>
</feature>
<organism evidence="2 3">
    <name type="scientific">Lentinula aff. detonsa</name>
    <dbReference type="NCBI Taxonomy" id="2804958"/>
    <lineage>
        <taxon>Eukaryota</taxon>
        <taxon>Fungi</taxon>
        <taxon>Dikarya</taxon>
        <taxon>Basidiomycota</taxon>
        <taxon>Agaricomycotina</taxon>
        <taxon>Agaricomycetes</taxon>
        <taxon>Agaricomycetidae</taxon>
        <taxon>Agaricales</taxon>
        <taxon>Marasmiineae</taxon>
        <taxon>Omphalotaceae</taxon>
        <taxon>Lentinula</taxon>
    </lineage>
</organism>
<gene>
    <name evidence="2" type="ORF">GGU10DRAFT_376411</name>
</gene>
<comment type="caution">
    <text evidence="2">The sequence shown here is derived from an EMBL/GenBank/DDBJ whole genome shotgun (WGS) entry which is preliminary data.</text>
</comment>
<dbReference type="Proteomes" id="UP001163798">
    <property type="component" value="Unassembled WGS sequence"/>
</dbReference>
<name>A0AA38KZ31_9AGAR</name>
<accession>A0AA38KZ31</accession>
<dbReference type="EMBL" id="MU793364">
    <property type="protein sequence ID" value="KAJ3784763.1"/>
    <property type="molecule type" value="Genomic_DNA"/>
</dbReference>
<evidence type="ECO:0000256" key="1">
    <source>
        <dbReference type="SAM" id="MobiDB-lite"/>
    </source>
</evidence>
<reference evidence="2" key="1">
    <citation type="submission" date="2022-08" db="EMBL/GenBank/DDBJ databases">
        <authorList>
            <consortium name="DOE Joint Genome Institute"/>
            <person name="Min B."/>
            <person name="Riley R."/>
            <person name="Sierra-Patev S."/>
            <person name="Naranjo-Ortiz M."/>
            <person name="Looney B."/>
            <person name="Konkel Z."/>
            <person name="Slot J.C."/>
            <person name="Sakamoto Y."/>
            <person name="Steenwyk J.L."/>
            <person name="Rokas A."/>
            <person name="Carro J."/>
            <person name="Camarero S."/>
            <person name="Ferreira P."/>
            <person name="Molpeceres G."/>
            <person name="Ruiz-Duenas F.J."/>
            <person name="Serrano A."/>
            <person name="Henrissat B."/>
            <person name="Drula E."/>
            <person name="Hughes K.W."/>
            <person name="Mata J.L."/>
            <person name="Ishikawa N.K."/>
            <person name="Vargas-Isla R."/>
            <person name="Ushijima S."/>
            <person name="Smith C.A."/>
            <person name="Ahrendt S."/>
            <person name="Andreopoulos W."/>
            <person name="He G."/>
            <person name="Labutti K."/>
            <person name="Lipzen A."/>
            <person name="Ng V."/>
            <person name="Sandor L."/>
            <person name="Barry K."/>
            <person name="Martinez A.T."/>
            <person name="Xiao Y."/>
            <person name="Gibbons J.G."/>
            <person name="Terashima K."/>
            <person name="Hibbett D.S."/>
            <person name="Grigoriev I.V."/>
        </authorList>
    </citation>
    <scope>NUCLEOTIDE SEQUENCE</scope>
    <source>
        <strain evidence="2">TFB10291</strain>
    </source>
</reference>
<proteinExistence type="predicted"/>
<dbReference type="AlphaFoldDB" id="A0AA38KZ31"/>
<feature type="compositionally biased region" description="Basic residues" evidence="1">
    <location>
        <begin position="148"/>
        <end position="157"/>
    </location>
</feature>
<feature type="compositionally biased region" description="Polar residues" evidence="1">
    <location>
        <begin position="196"/>
        <end position="213"/>
    </location>
</feature>